<name>A0A7R9YJR4_DIALT</name>
<reference evidence="5" key="1">
    <citation type="submission" date="2021-01" db="EMBL/GenBank/DDBJ databases">
        <authorList>
            <person name="Corre E."/>
            <person name="Pelletier E."/>
            <person name="Niang G."/>
            <person name="Scheremetjew M."/>
            <person name="Finn R."/>
            <person name="Kale V."/>
            <person name="Holt S."/>
            <person name="Cochrane G."/>
            <person name="Meng A."/>
            <person name="Brown T."/>
            <person name="Cohen L."/>
        </authorList>
    </citation>
    <scope>NUCLEOTIDE SEQUENCE</scope>
    <source>
        <strain evidence="5">RCC1537</strain>
    </source>
</reference>
<dbReference type="EMBL" id="HBEB01007538">
    <property type="protein sequence ID" value="CAD8270566.1"/>
    <property type="molecule type" value="Transcribed_RNA"/>
</dbReference>
<keyword evidence="2" id="KW-1133">Transmembrane helix</keyword>
<feature type="domain" description="Peptidase C1A papain C-terminal" evidence="4">
    <location>
        <begin position="57"/>
        <end position="321"/>
    </location>
</feature>
<keyword evidence="2" id="KW-0812">Transmembrane</keyword>
<protein>
    <recommendedName>
        <fullName evidence="4">Peptidase C1A papain C-terminal domain-containing protein</fullName>
    </recommendedName>
</protein>
<dbReference type="SMART" id="SM00645">
    <property type="entry name" value="Pept_C1"/>
    <property type="match status" value="1"/>
</dbReference>
<evidence type="ECO:0000313" key="5">
    <source>
        <dbReference type="EMBL" id="CAD8270566.1"/>
    </source>
</evidence>
<feature type="signal peptide" evidence="3">
    <location>
        <begin position="1"/>
        <end position="24"/>
    </location>
</feature>
<feature type="transmembrane region" description="Helical" evidence="2">
    <location>
        <begin position="392"/>
        <end position="417"/>
    </location>
</feature>
<evidence type="ECO:0000259" key="4">
    <source>
        <dbReference type="SMART" id="SM00645"/>
    </source>
</evidence>
<dbReference type="Gene3D" id="3.90.70.10">
    <property type="entry name" value="Cysteine proteinases"/>
    <property type="match status" value="1"/>
</dbReference>
<evidence type="ECO:0000256" key="2">
    <source>
        <dbReference type="SAM" id="Phobius"/>
    </source>
</evidence>
<dbReference type="PANTHER" id="PTHR12411">
    <property type="entry name" value="CYSTEINE PROTEASE FAMILY C1-RELATED"/>
    <property type="match status" value="1"/>
</dbReference>
<dbReference type="GO" id="GO:0006508">
    <property type="term" value="P:proteolysis"/>
    <property type="evidence" value="ECO:0007669"/>
    <property type="project" value="InterPro"/>
</dbReference>
<sequence length="444" mass="47348">MIESMRAAMLVGLAWLAGLGAAEARRNYGFARNPNFEPATSIPRLRTSSRGNAAKTLPRSFDWRNIDGVNYAVADVQQHAPVYCGSCWVHAVVAMLNDRLKIARRAAFPDVMLARQVLINCAPKSTNGSLNVGFNGCDGGDERDIYVALLQRENWLPDETCQPYEARNRSCDALHTCTNCMPTDDGGSNCFEVPAFTTYGISSWRAITTPQMGAAEREAAIQEEIFAAGPVVCNFAAIPEFDENYTAVAQQHGGVYRTAANVTSDDINHDIVLAGWGITQGGVKFWVGRNSWGTFWGDNGWFRIERGVNALLIEGACTSAVPTFDALDDELDGAQGGGPLGLAQISPKGERWSHRPGRSSMPPFLAKAHATDLLLQLGEGGQAPPKLGSASLMPSLVALALALALAVSAYAAGAAAARRHVRLDGRAESDGARASLLSGAMGAH</sequence>
<dbReference type="AlphaFoldDB" id="A0A7R9YJR4"/>
<dbReference type="InterPro" id="IPR025661">
    <property type="entry name" value="Pept_asp_AS"/>
</dbReference>
<feature type="chain" id="PRO_5030944671" description="Peptidase C1A papain C-terminal domain-containing protein" evidence="3">
    <location>
        <begin position="25"/>
        <end position="444"/>
    </location>
</feature>
<dbReference type="GO" id="GO:0008234">
    <property type="term" value="F:cysteine-type peptidase activity"/>
    <property type="evidence" value="ECO:0007669"/>
    <property type="project" value="InterPro"/>
</dbReference>
<evidence type="ECO:0000256" key="1">
    <source>
        <dbReference type="ARBA" id="ARBA00008455"/>
    </source>
</evidence>
<dbReference type="SUPFAM" id="SSF54001">
    <property type="entry name" value="Cysteine proteinases"/>
    <property type="match status" value="1"/>
</dbReference>
<dbReference type="InterPro" id="IPR038765">
    <property type="entry name" value="Papain-like_cys_pep_sf"/>
</dbReference>
<organism evidence="5">
    <name type="scientific">Diacronema lutheri</name>
    <name type="common">Unicellular marine alga</name>
    <name type="synonym">Monochrysis lutheri</name>
    <dbReference type="NCBI Taxonomy" id="2081491"/>
    <lineage>
        <taxon>Eukaryota</taxon>
        <taxon>Haptista</taxon>
        <taxon>Haptophyta</taxon>
        <taxon>Pavlovophyceae</taxon>
        <taxon>Pavlovales</taxon>
        <taxon>Pavlovaceae</taxon>
        <taxon>Diacronema</taxon>
    </lineage>
</organism>
<dbReference type="InterPro" id="IPR000668">
    <property type="entry name" value="Peptidase_C1A_C"/>
</dbReference>
<gene>
    <name evidence="5" type="ORF">PLUT1463_LOCUS4880</name>
</gene>
<dbReference type="PROSITE" id="PS00640">
    <property type="entry name" value="THIOL_PROTEASE_ASN"/>
    <property type="match status" value="1"/>
</dbReference>
<proteinExistence type="inferred from homology"/>
<dbReference type="InterPro" id="IPR013128">
    <property type="entry name" value="Peptidase_C1A"/>
</dbReference>
<comment type="similarity">
    <text evidence="1">Belongs to the peptidase C1 family.</text>
</comment>
<dbReference type="Pfam" id="PF00112">
    <property type="entry name" value="Peptidase_C1"/>
    <property type="match status" value="1"/>
</dbReference>
<evidence type="ECO:0000256" key="3">
    <source>
        <dbReference type="SAM" id="SignalP"/>
    </source>
</evidence>
<keyword evidence="3" id="KW-0732">Signal</keyword>
<accession>A0A7R9YJR4</accession>
<keyword evidence="2" id="KW-0472">Membrane</keyword>